<evidence type="ECO:0000256" key="1">
    <source>
        <dbReference type="ARBA" id="ARBA00010370"/>
    </source>
</evidence>
<feature type="region of interest" description="Disordered" evidence="13">
    <location>
        <begin position="458"/>
        <end position="499"/>
    </location>
</feature>
<dbReference type="GO" id="GO:0006508">
    <property type="term" value="P:proteolysis"/>
    <property type="evidence" value="ECO:0007669"/>
    <property type="project" value="UniProtKB-KW"/>
</dbReference>
<feature type="binding site" evidence="11">
    <location>
        <position position="216"/>
    </location>
    <ligand>
        <name>Zn(2+)</name>
        <dbReference type="ChEBI" id="CHEBI:29105"/>
        <label>1</label>
    </ligand>
</feature>
<keyword evidence="14" id="KW-0732">Signal</keyword>
<evidence type="ECO:0000256" key="9">
    <source>
        <dbReference type="PIRSR" id="PIRSR001191-1"/>
    </source>
</evidence>
<gene>
    <name evidence="16" type="primary">MMP25_2</name>
    <name evidence="16" type="ORF">g.69508</name>
</gene>
<keyword evidence="6 10" id="KW-0862">Zinc</keyword>
<dbReference type="Pfam" id="PF00045">
    <property type="entry name" value="Hemopexin"/>
    <property type="match status" value="2"/>
</dbReference>
<evidence type="ECO:0000256" key="6">
    <source>
        <dbReference type="ARBA" id="ARBA00022833"/>
    </source>
</evidence>
<evidence type="ECO:0000256" key="2">
    <source>
        <dbReference type="ARBA" id="ARBA00022670"/>
    </source>
</evidence>
<dbReference type="GO" id="GO:0008270">
    <property type="term" value="F:zinc ion binding"/>
    <property type="evidence" value="ECO:0007669"/>
    <property type="project" value="InterPro"/>
</dbReference>
<feature type="binding site" evidence="11">
    <location>
        <position position="668"/>
    </location>
    <ligand>
        <name>Ca(2+)</name>
        <dbReference type="ChEBI" id="CHEBI:29108"/>
        <label>4</label>
    </ligand>
</feature>
<keyword evidence="7" id="KW-0482">Metalloprotease</keyword>
<keyword evidence="8" id="KW-0865">Zymogen</keyword>
<dbReference type="EMBL" id="GDHC01021629">
    <property type="protein sequence ID" value="JAP96999.1"/>
    <property type="molecule type" value="Transcribed_RNA"/>
</dbReference>
<sequence>MLVLTLFAVYLTTPVLMKSVPAPSPLIQQAPQSIDFLKKYGYLTGTSGGVLEALYTKESVEGAIKEAQRFGGIKETGSLNEETIKLFSSKRCGLPDIIKNVTSFAGSRPSGEDVIHHGDNHHHHHHHSSHHYNHYHHDHTHHREKRFVLNENSWRRRHLKFYISSWSQSLSQSEVVGELERTLKIWGQYGNLQFSRTTDPREAEISVGFYRGQHGDTNPFDGRGNVLAHAFFPDSRDGRGLAGDVHFDDDESWSVGRANDPMTDTVDFTSVALHELGHSLGLHHSPVQGSVMNPYYRGKSILGDDDVQAMYELYVKKSMDDYDETIRSDAEEREDEAKRRYDEERRKWEEKRREIEKRRLELEERKRLDDEREERRRYEEEKKKRLEEVERKRLEDEREERRRYEENNKRLEVLERKRLEDEREERKRYEEERKKRLEEDERKRLEVEREERRRYEDERRKWMKDQSAGMPPKSGGTTFEGDDEYVETHKGHDPTHRIPPTQNPHDLYPPMNPSGKSDGCAGGFSAATYLRGELFLLKRNMLWRLSRPGAVQEKYPVEVRRFFHLLPEEVNPIDAMYERDQDSSLIIFSGRKYWVFDGHKISGSRNLQDYGLPQDVERIDAVTSRNGQVLIFSGNRYWSQNDTSLETPVQRQPARPISALRGLPDRLDAALTYNDVTYFFKDDKFWTMDRNSNEAVLHNSPASDYWIGC</sequence>
<feature type="repeat" description="Hemopexin" evidence="12">
    <location>
        <begin position="570"/>
        <end position="614"/>
    </location>
</feature>
<keyword evidence="3 10" id="KW-0479">Metal-binding</keyword>
<feature type="binding site" evidence="11">
    <location>
        <position position="222"/>
    </location>
    <ligand>
        <name>Ca(2+)</name>
        <dbReference type="ChEBI" id="CHEBI:29108"/>
        <label>3</label>
    </ligand>
</feature>
<dbReference type="SMART" id="SM00235">
    <property type="entry name" value="ZnMc"/>
    <property type="match status" value="1"/>
</dbReference>
<feature type="binding site" evidence="10">
    <location>
        <position position="284"/>
    </location>
    <ligand>
        <name>Zn(2+)</name>
        <dbReference type="ChEBI" id="CHEBI:29105"/>
        <label>2</label>
        <note>catalytic</note>
    </ligand>
</feature>
<feature type="chain" id="PRO_5007526670" evidence="14">
    <location>
        <begin position="18"/>
        <end position="709"/>
    </location>
</feature>
<comment type="cofactor">
    <cofactor evidence="11">
        <name>Ca(2+)</name>
        <dbReference type="ChEBI" id="CHEBI:29108"/>
    </cofactor>
    <text evidence="11">Can bind about 5 Ca(2+) ions per subunit.</text>
</comment>
<dbReference type="GO" id="GO:0030574">
    <property type="term" value="P:collagen catabolic process"/>
    <property type="evidence" value="ECO:0007669"/>
    <property type="project" value="TreeGrafter"/>
</dbReference>
<dbReference type="InterPro" id="IPR036375">
    <property type="entry name" value="Hemopexin-like_dom_sf"/>
</dbReference>
<dbReference type="InterPro" id="IPR021190">
    <property type="entry name" value="Pept_M10A"/>
</dbReference>
<evidence type="ECO:0000256" key="11">
    <source>
        <dbReference type="PIRSR" id="PIRSR621190-2"/>
    </source>
</evidence>
<evidence type="ECO:0000256" key="8">
    <source>
        <dbReference type="ARBA" id="ARBA00023145"/>
    </source>
</evidence>
<accession>A0A146KPQ8</accession>
<reference evidence="16" key="1">
    <citation type="journal article" date="2016" name="Gigascience">
        <title>De novo construction of an expanded transcriptome assembly for the western tarnished plant bug, Lygus hesperus.</title>
        <authorList>
            <person name="Tassone E.E."/>
            <person name="Geib S.M."/>
            <person name="Hall B."/>
            <person name="Fabrick J.A."/>
            <person name="Brent C.S."/>
            <person name="Hull J.J."/>
        </authorList>
    </citation>
    <scope>NUCLEOTIDE SEQUENCE</scope>
</reference>
<keyword evidence="4" id="KW-0677">Repeat</keyword>
<protein>
    <submittedName>
        <fullName evidence="16">Matrix metalloproteinase-25</fullName>
    </submittedName>
</protein>
<dbReference type="InterPro" id="IPR001818">
    <property type="entry name" value="Pept_M10_metallopeptidase"/>
</dbReference>
<feature type="binding site" evidence="11">
    <location>
        <position position="251"/>
    </location>
    <ligand>
        <name>Ca(2+)</name>
        <dbReference type="ChEBI" id="CHEBI:29108"/>
        <label>1</label>
    </ligand>
</feature>
<feature type="binding site" evidence="11">
    <location>
        <position position="246"/>
    </location>
    <ligand>
        <name>Zn(2+)</name>
        <dbReference type="ChEBI" id="CHEBI:29105"/>
        <label>1</label>
    </ligand>
</feature>
<keyword evidence="11" id="KW-0106">Calcium</keyword>
<dbReference type="PROSITE" id="PS51642">
    <property type="entry name" value="HEMOPEXIN_2"/>
    <property type="match status" value="2"/>
</dbReference>
<feature type="region of interest" description="Disordered" evidence="13">
    <location>
        <begin position="116"/>
        <end position="135"/>
    </location>
</feature>
<evidence type="ECO:0000259" key="15">
    <source>
        <dbReference type="SMART" id="SM00235"/>
    </source>
</evidence>
<evidence type="ECO:0000256" key="10">
    <source>
        <dbReference type="PIRSR" id="PIRSR001191-2"/>
    </source>
</evidence>
<feature type="binding site" evidence="11">
    <location>
        <position position="244"/>
    </location>
    <ligand>
        <name>Ca(2+)</name>
        <dbReference type="ChEBI" id="CHEBI:29108"/>
        <label>2</label>
    </ligand>
</feature>
<evidence type="ECO:0000256" key="13">
    <source>
        <dbReference type="SAM" id="MobiDB-lite"/>
    </source>
</evidence>
<dbReference type="GO" id="GO:0004222">
    <property type="term" value="F:metalloendopeptidase activity"/>
    <property type="evidence" value="ECO:0007669"/>
    <property type="project" value="InterPro"/>
</dbReference>
<dbReference type="InterPro" id="IPR024079">
    <property type="entry name" value="MetalloPept_cat_dom_sf"/>
</dbReference>
<dbReference type="PRINTS" id="PR00138">
    <property type="entry name" value="MATRIXIN"/>
</dbReference>
<feature type="binding site" evidence="11">
    <location>
        <position position="292"/>
    </location>
    <ligand>
        <name>Zn(2+)</name>
        <dbReference type="ChEBI" id="CHEBI:29105"/>
        <label>2</label>
        <note>catalytic</note>
    </ligand>
</feature>
<feature type="binding site" evidence="10">
    <location>
        <position position="274"/>
    </location>
    <ligand>
        <name>Zn(2+)</name>
        <dbReference type="ChEBI" id="CHEBI:29105"/>
        <label>2</label>
        <note>catalytic</note>
    </ligand>
</feature>
<dbReference type="InterPro" id="IPR033739">
    <property type="entry name" value="M10A_MMP"/>
</dbReference>
<dbReference type="CDD" id="cd04278">
    <property type="entry name" value="ZnMc_MMP"/>
    <property type="match status" value="1"/>
</dbReference>
<evidence type="ECO:0000256" key="7">
    <source>
        <dbReference type="ARBA" id="ARBA00023049"/>
    </source>
</evidence>
<feature type="binding site" evidence="11">
    <location>
        <position position="248"/>
    </location>
    <ligand>
        <name>Ca(2+)</name>
        <dbReference type="ChEBI" id="CHEBI:29108"/>
        <label>3</label>
    </ligand>
</feature>
<evidence type="ECO:0000313" key="16">
    <source>
        <dbReference type="EMBL" id="JAP96999.1"/>
    </source>
</evidence>
<dbReference type="SUPFAM" id="SSF47090">
    <property type="entry name" value="PGBD-like"/>
    <property type="match status" value="1"/>
</dbReference>
<evidence type="ECO:0000256" key="3">
    <source>
        <dbReference type="ARBA" id="ARBA00022723"/>
    </source>
</evidence>
<dbReference type="GO" id="GO:0030198">
    <property type="term" value="P:extracellular matrix organization"/>
    <property type="evidence" value="ECO:0007669"/>
    <property type="project" value="TreeGrafter"/>
</dbReference>
<feature type="domain" description="Peptidase metallopeptidase" evidence="15">
    <location>
        <begin position="150"/>
        <end position="316"/>
    </location>
</feature>
<feature type="repeat" description="Hemopexin" evidence="12">
    <location>
        <begin position="664"/>
        <end position="709"/>
    </location>
</feature>
<evidence type="ECO:0000256" key="5">
    <source>
        <dbReference type="ARBA" id="ARBA00022801"/>
    </source>
</evidence>
<dbReference type="PIRSF" id="PIRSF001191">
    <property type="entry name" value="Peptidase_M10A_matrix"/>
    <property type="match status" value="1"/>
</dbReference>
<dbReference type="Pfam" id="PF00413">
    <property type="entry name" value="Peptidase_M10"/>
    <property type="match status" value="1"/>
</dbReference>
<dbReference type="SMART" id="SM00120">
    <property type="entry name" value="HX"/>
    <property type="match status" value="4"/>
</dbReference>
<dbReference type="AlphaFoldDB" id="A0A146KPQ8"/>
<feature type="binding site" evidence="11">
    <location>
        <position position="574"/>
    </location>
    <ligand>
        <name>Ca(2+)</name>
        <dbReference type="ChEBI" id="CHEBI:29108"/>
        <label>4</label>
    </ligand>
</feature>
<feature type="binding site" evidence="10">
    <location>
        <position position="278"/>
    </location>
    <ligand>
        <name>Zn(2+)</name>
        <dbReference type="ChEBI" id="CHEBI:29105"/>
        <label>2</label>
        <note>catalytic</note>
    </ligand>
</feature>
<organism evidence="16">
    <name type="scientific">Lygus hesperus</name>
    <name type="common">Western plant bug</name>
    <dbReference type="NCBI Taxonomy" id="30085"/>
    <lineage>
        <taxon>Eukaryota</taxon>
        <taxon>Metazoa</taxon>
        <taxon>Ecdysozoa</taxon>
        <taxon>Arthropoda</taxon>
        <taxon>Hexapoda</taxon>
        <taxon>Insecta</taxon>
        <taxon>Pterygota</taxon>
        <taxon>Neoptera</taxon>
        <taxon>Paraneoptera</taxon>
        <taxon>Hemiptera</taxon>
        <taxon>Heteroptera</taxon>
        <taxon>Panheteroptera</taxon>
        <taxon>Cimicomorpha</taxon>
        <taxon>Miridae</taxon>
        <taxon>Mirini</taxon>
        <taxon>Lygus</taxon>
    </lineage>
</organism>
<dbReference type="InterPro" id="IPR000585">
    <property type="entry name" value="Hemopexin-like_dom"/>
</dbReference>
<feature type="signal peptide" evidence="14">
    <location>
        <begin position="1"/>
        <end position="17"/>
    </location>
</feature>
<evidence type="ECO:0000256" key="14">
    <source>
        <dbReference type="SAM" id="SignalP"/>
    </source>
</evidence>
<feature type="compositionally biased region" description="Basic residues" evidence="13">
    <location>
        <begin position="119"/>
        <end position="135"/>
    </location>
</feature>
<dbReference type="GO" id="GO:0031012">
    <property type="term" value="C:extracellular matrix"/>
    <property type="evidence" value="ECO:0007669"/>
    <property type="project" value="InterPro"/>
</dbReference>
<dbReference type="Gene3D" id="3.40.390.10">
    <property type="entry name" value="Collagenase (Catalytic Domain)"/>
    <property type="match status" value="1"/>
</dbReference>
<dbReference type="PANTHER" id="PTHR10201:SF169">
    <property type="entry name" value="MATRIX METALLOPROTEINASE-16-LIKE PROTEIN"/>
    <property type="match status" value="1"/>
</dbReference>
<feature type="binding site" evidence="11">
    <location>
        <position position="229"/>
    </location>
    <ligand>
        <name>Zn(2+)</name>
        <dbReference type="ChEBI" id="CHEBI:29105"/>
        <label>1</label>
    </ligand>
</feature>
<feature type="binding site" evidence="11">
    <location>
        <position position="214"/>
    </location>
    <ligand>
        <name>Zn(2+)</name>
        <dbReference type="ChEBI" id="CHEBI:29105"/>
        <label>1</label>
    </ligand>
</feature>
<feature type="binding site" evidence="11">
    <location>
        <position position="251"/>
    </location>
    <ligand>
        <name>Ca(2+)</name>
        <dbReference type="ChEBI" id="CHEBI:29108"/>
        <label>3</label>
    </ligand>
</feature>
<evidence type="ECO:0000256" key="12">
    <source>
        <dbReference type="PROSITE-ProRule" id="PRU01011"/>
    </source>
</evidence>
<dbReference type="CDD" id="cd00094">
    <property type="entry name" value="HX"/>
    <property type="match status" value="1"/>
</dbReference>
<keyword evidence="2" id="KW-0645">Protease</keyword>
<feature type="binding site" evidence="11">
    <location>
        <position position="221"/>
    </location>
    <ligand>
        <name>Ca(2+)</name>
        <dbReference type="ChEBI" id="CHEBI:29108"/>
        <label>3</label>
    </ligand>
</feature>
<dbReference type="GO" id="GO:0005615">
    <property type="term" value="C:extracellular space"/>
    <property type="evidence" value="ECO:0007669"/>
    <property type="project" value="TreeGrafter"/>
</dbReference>
<comment type="similarity">
    <text evidence="1">Belongs to the peptidase M10A family.</text>
</comment>
<dbReference type="PANTHER" id="PTHR10201">
    <property type="entry name" value="MATRIX METALLOPROTEINASE"/>
    <property type="match status" value="1"/>
</dbReference>
<dbReference type="InterPro" id="IPR006026">
    <property type="entry name" value="Peptidase_Metallo"/>
</dbReference>
<evidence type="ECO:0000256" key="4">
    <source>
        <dbReference type="ARBA" id="ARBA00022737"/>
    </source>
</evidence>
<feature type="binding site" description="in inhibited form" evidence="11">
    <location>
        <position position="92"/>
    </location>
    <ligand>
        <name>Zn(2+)</name>
        <dbReference type="ChEBI" id="CHEBI:29105"/>
        <label>2</label>
        <note>catalytic</note>
    </ligand>
</feature>
<dbReference type="InterPro" id="IPR036365">
    <property type="entry name" value="PGBD-like_sf"/>
</dbReference>
<keyword evidence="5" id="KW-0378">Hydrolase</keyword>
<dbReference type="Gene3D" id="2.110.10.10">
    <property type="entry name" value="Hemopexin-like domain"/>
    <property type="match status" value="1"/>
</dbReference>
<feature type="active site" evidence="9">
    <location>
        <position position="275"/>
    </location>
</feature>
<feature type="binding site" evidence="11">
    <location>
        <position position="249"/>
    </location>
    <ligand>
        <name>Ca(2+)</name>
        <dbReference type="ChEBI" id="CHEBI:29108"/>
        <label>1</label>
    </ligand>
</feature>
<dbReference type="SUPFAM" id="SSF50923">
    <property type="entry name" value="Hemopexin-like domain"/>
    <property type="match status" value="1"/>
</dbReference>
<feature type="compositionally biased region" description="Basic and acidic residues" evidence="13">
    <location>
        <begin position="486"/>
        <end position="496"/>
    </location>
</feature>
<comment type="cofactor">
    <cofactor evidence="11">
        <name>Zn(2+)</name>
        <dbReference type="ChEBI" id="CHEBI:29105"/>
    </cofactor>
    <text evidence="11">Binds 2 Zn(2+) ions per subunit.</text>
</comment>
<dbReference type="InterPro" id="IPR018487">
    <property type="entry name" value="Hemopexin-like_repeat"/>
</dbReference>
<proteinExistence type="inferred from homology"/>
<dbReference type="SUPFAM" id="SSF55486">
    <property type="entry name" value="Metalloproteases ('zincins'), catalytic domain"/>
    <property type="match status" value="1"/>
</dbReference>
<name>A0A146KPQ8_LYGHE</name>